<dbReference type="InterPro" id="IPR004242">
    <property type="entry name" value="Transposase_21"/>
</dbReference>
<organism evidence="1 2">
    <name type="scientific">Solanum bulbocastanum</name>
    <name type="common">Wild potato</name>
    <dbReference type="NCBI Taxonomy" id="147425"/>
    <lineage>
        <taxon>Eukaryota</taxon>
        <taxon>Viridiplantae</taxon>
        <taxon>Streptophyta</taxon>
        <taxon>Embryophyta</taxon>
        <taxon>Tracheophyta</taxon>
        <taxon>Spermatophyta</taxon>
        <taxon>Magnoliopsida</taxon>
        <taxon>eudicotyledons</taxon>
        <taxon>Gunneridae</taxon>
        <taxon>Pentapetalae</taxon>
        <taxon>asterids</taxon>
        <taxon>lamiids</taxon>
        <taxon>Solanales</taxon>
        <taxon>Solanaceae</taxon>
        <taxon>Solanoideae</taxon>
        <taxon>Solaneae</taxon>
        <taxon>Solanum</taxon>
    </lineage>
</organism>
<proteinExistence type="predicted"/>
<gene>
    <name evidence="1" type="ORF">RDI58_001165</name>
</gene>
<dbReference type="EMBL" id="JBANQN010000001">
    <property type="protein sequence ID" value="KAK6803381.1"/>
    <property type="molecule type" value="Genomic_DNA"/>
</dbReference>
<dbReference type="Proteomes" id="UP001371456">
    <property type="component" value="Unassembled WGS sequence"/>
</dbReference>
<comment type="caution">
    <text evidence="1">The sequence shown here is derived from an EMBL/GenBank/DDBJ whole genome shotgun (WGS) entry which is preliminary data.</text>
</comment>
<sequence>MSWHHDKRVDDGIMRHPDDSMAWKFFDELHPSFAAEPRNV</sequence>
<evidence type="ECO:0000313" key="2">
    <source>
        <dbReference type="Proteomes" id="UP001371456"/>
    </source>
</evidence>
<dbReference type="Pfam" id="PF02992">
    <property type="entry name" value="Transposase_21"/>
    <property type="match status" value="1"/>
</dbReference>
<keyword evidence="2" id="KW-1185">Reference proteome</keyword>
<accession>A0AAN8UC79</accession>
<protein>
    <submittedName>
        <fullName evidence="1">Uncharacterized protein</fullName>
    </submittedName>
</protein>
<reference evidence="1 2" key="1">
    <citation type="submission" date="2024-02" db="EMBL/GenBank/DDBJ databases">
        <title>de novo genome assembly of Solanum bulbocastanum strain 11H21.</title>
        <authorList>
            <person name="Hosaka A.J."/>
        </authorList>
    </citation>
    <scope>NUCLEOTIDE SEQUENCE [LARGE SCALE GENOMIC DNA]</scope>
    <source>
        <tissue evidence="1">Young leaves</tissue>
    </source>
</reference>
<dbReference type="AlphaFoldDB" id="A0AAN8UC79"/>
<name>A0AAN8UC79_SOLBU</name>
<evidence type="ECO:0000313" key="1">
    <source>
        <dbReference type="EMBL" id="KAK6803381.1"/>
    </source>
</evidence>